<reference evidence="6 7" key="2">
    <citation type="journal article" date="2016" name="Int. J. Syst. Evol. Microbiol.">
        <title>Bacillus gobiensis sp. nov., isolated from a soil sample.</title>
        <authorList>
            <person name="Liu B."/>
            <person name="Liu G.H."/>
            <person name="Cetin S."/>
            <person name="Schumann P."/>
            <person name="Pan Z.Z."/>
            <person name="Chen Q.Q."/>
        </authorList>
    </citation>
    <scope>NUCLEOTIDE SEQUENCE [LARGE SCALE GENOMIC DNA]</scope>
    <source>
        <strain evidence="6 7">FJAT-4402</strain>
    </source>
</reference>
<dbReference type="InterPro" id="IPR000847">
    <property type="entry name" value="LysR_HTH_N"/>
</dbReference>
<dbReference type="SUPFAM" id="SSF46785">
    <property type="entry name" value="Winged helix' DNA-binding domain"/>
    <property type="match status" value="1"/>
</dbReference>
<keyword evidence="3" id="KW-0238">DNA-binding</keyword>
<evidence type="ECO:0000256" key="1">
    <source>
        <dbReference type="ARBA" id="ARBA00009437"/>
    </source>
</evidence>
<dbReference type="EMBL" id="CP012600">
    <property type="protein sequence ID" value="ALC84043.1"/>
    <property type="molecule type" value="Genomic_DNA"/>
</dbReference>
<evidence type="ECO:0000256" key="2">
    <source>
        <dbReference type="ARBA" id="ARBA00023015"/>
    </source>
</evidence>
<evidence type="ECO:0000256" key="3">
    <source>
        <dbReference type="ARBA" id="ARBA00023125"/>
    </source>
</evidence>
<keyword evidence="7" id="KW-1185">Reference proteome</keyword>
<evidence type="ECO:0000256" key="4">
    <source>
        <dbReference type="ARBA" id="ARBA00023163"/>
    </source>
</evidence>
<keyword evidence="4" id="KW-0804">Transcription</keyword>
<dbReference type="Proteomes" id="UP000067625">
    <property type="component" value="Chromosome"/>
</dbReference>
<dbReference type="STRING" id="1441095.AM592_00885"/>
<dbReference type="GO" id="GO:0000976">
    <property type="term" value="F:transcription cis-regulatory region binding"/>
    <property type="evidence" value="ECO:0007669"/>
    <property type="project" value="TreeGrafter"/>
</dbReference>
<dbReference type="FunFam" id="1.10.10.10:FF:000001">
    <property type="entry name" value="LysR family transcriptional regulator"/>
    <property type="match status" value="1"/>
</dbReference>
<dbReference type="GO" id="GO:0003700">
    <property type="term" value="F:DNA-binding transcription factor activity"/>
    <property type="evidence" value="ECO:0007669"/>
    <property type="project" value="InterPro"/>
</dbReference>
<sequence length="283" mass="31775">MELTDFKIFAKIAEEGSISRAAEKLGYVQSNLTARLRKLEEELGVALFYRLPKGVTLTEKGAVFLKYSRTILHSSEEALKAVRDTPYPSGPLTIGVVETVTCGNFMNTLSEFQTLHPDVSLSILTRTSQELLAKVFNHQLDGAFVTDPSNSPQLIYEYKRKDEIVLLTKSPGAYPDLNDTKWAVFPEGDPFRRVLEEWLESEKIPLKNLIEISSLETILSCVQSGLAATLLPKSVLSGNYESLGTYTIPEKFRFTNTCMVRRKDRFSSKAFNAFAEMVREKGL</sequence>
<dbReference type="PRINTS" id="PR00039">
    <property type="entry name" value="HTHLYSR"/>
</dbReference>
<dbReference type="PATRIC" id="fig|1441095.3.peg.197"/>
<dbReference type="AlphaFoldDB" id="A0A0M4FY76"/>
<organism evidence="6 7">
    <name type="scientific">Bacillus gobiensis</name>
    <dbReference type="NCBI Taxonomy" id="1441095"/>
    <lineage>
        <taxon>Bacteria</taxon>
        <taxon>Bacillati</taxon>
        <taxon>Bacillota</taxon>
        <taxon>Bacilli</taxon>
        <taxon>Bacillales</taxon>
        <taxon>Bacillaceae</taxon>
        <taxon>Bacillus</taxon>
    </lineage>
</organism>
<dbReference type="Pfam" id="PF03466">
    <property type="entry name" value="LysR_substrate"/>
    <property type="match status" value="1"/>
</dbReference>
<evidence type="ECO:0000313" key="6">
    <source>
        <dbReference type="EMBL" id="ALC84043.1"/>
    </source>
</evidence>
<feature type="domain" description="HTH lysR-type" evidence="5">
    <location>
        <begin position="1"/>
        <end position="58"/>
    </location>
</feature>
<gene>
    <name evidence="6" type="ORF">AM592_00885</name>
</gene>
<dbReference type="SUPFAM" id="SSF53850">
    <property type="entry name" value="Periplasmic binding protein-like II"/>
    <property type="match status" value="1"/>
</dbReference>
<proteinExistence type="inferred from homology"/>
<dbReference type="PANTHER" id="PTHR30126">
    <property type="entry name" value="HTH-TYPE TRANSCRIPTIONAL REGULATOR"/>
    <property type="match status" value="1"/>
</dbReference>
<keyword evidence="2" id="KW-0805">Transcription regulation</keyword>
<reference evidence="7" key="1">
    <citation type="submission" date="2015-08" db="EMBL/GenBank/DDBJ databases">
        <title>Genome sequencing project for genomic taxonomy and phylogenomics of Bacillus-like bacteria.</title>
        <authorList>
            <person name="Liu B."/>
            <person name="Wang J."/>
            <person name="Zhu Y."/>
            <person name="Liu G."/>
            <person name="Chen Q."/>
            <person name="Chen Z."/>
            <person name="Lan J."/>
            <person name="Che J."/>
            <person name="Ge C."/>
            <person name="Shi H."/>
            <person name="Pan Z."/>
            <person name="Liu X."/>
        </authorList>
    </citation>
    <scope>NUCLEOTIDE SEQUENCE [LARGE SCALE GENOMIC DNA]</scope>
    <source>
        <strain evidence="7">FJAT-4402</strain>
    </source>
</reference>
<dbReference type="InterPro" id="IPR005119">
    <property type="entry name" value="LysR_subst-bd"/>
</dbReference>
<dbReference type="PROSITE" id="PS50931">
    <property type="entry name" value="HTH_LYSR"/>
    <property type="match status" value="1"/>
</dbReference>
<dbReference type="OrthoDB" id="8479357at2"/>
<dbReference type="InterPro" id="IPR036388">
    <property type="entry name" value="WH-like_DNA-bd_sf"/>
</dbReference>
<dbReference type="Pfam" id="PF00126">
    <property type="entry name" value="HTH_1"/>
    <property type="match status" value="1"/>
</dbReference>
<protein>
    <submittedName>
        <fullName evidence="6">Transcriptional regulator</fullName>
    </submittedName>
</protein>
<evidence type="ECO:0000259" key="5">
    <source>
        <dbReference type="PROSITE" id="PS50931"/>
    </source>
</evidence>
<dbReference type="InterPro" id="IPR036390">
    <property type="entry name" value="WH_DNA-bd_sf"/>
</dbReference>
<dbReference type="Gene3D" id="1.10.10.10">
    <property type="entry name" value="Winged helix-like DNA-binding domain superfamily/Winged helix DNA-binding domain"/>
    <property type="match status" value="1"/>
</dbReference>
<dbReference type="Gene3D" id="3.40.190.290">
    <property type="match status" value="1"/>
</dbReference>
<evidence type="ECO:0000313" key="7">
    <source>
        <dbReference type="Proteomes" id="UP000067625"/>
    </source>
</evidence>
<comment type="similarity">
    <text evidence="1">Belongs to the LysR transcriptional regulatory family.</text>
</comment>
<accession>A0A0M4FY76</accession>
<dbReference type="PANTHER" id="PTHR30126:SF40">
    <property type="entry name" value="HTH-TYPE TRANSCRIPTIONAL REGULATOR GLTR"/>
    <property type="match status" value="1"/>
</dbReference>
<dbReference type="RefSeq" id="WP_053605934.1">
    <property type="nucleotide sequence ID" value="NZ_CP012600.1"/>
</dbReference>
<name>A0A0M4FY76_9BACI</name>